<feature type="region of interest" description="Disordered" evidence="5">
    <location>
        <begin position="299"/>
        <end position="322"/>
    </location>
</feature>
<evidence type="ECO:0000256" key="5">
    <source>
        <dbReference type="SAM" id="MobiDB-lite"/>
    </source>
</evidence>
<feature type="region of interest" description="Disordered" evidence="5">
    <location>
        <begin position="488"/>
        <end position="598"/>
    </location>
</feature>
<feature type="region of interest" description="Disordered" evidence="5">
    <location>
        <begin position="1"/>
        <end position="177"/>
    </location>
</feature>
<accession>A0AAW0P8B6</accession>
<gene>
    <name evidence="6" type="ORF">WMY93_013126</name>
</gene>
<comment type="caution">
    <text evidence="6">The sequence shown here is derived from an EMBL/GenBank/DDBJ whole genome shotgun (WGS) entry which is preliminary data.</text>
</comment>
<feature type="compositionally biased region" description="Low complexity" evidence="5">
    <location>
        <begin position="587"/>
        <end position="598"/>
    </location>
</feature>
<dbReference type="GO" id="GO:0032233">
    <property type="term" value="P:positive regulation of actin filament bundle assembly"/>
    <property type="evidence" value="ECO:0007669"/>
    <property type="project" value="TreeGrafter"/>
</dbReference>
<dbReference type="EMBL" id="JBBPFD010000009">
    <property type="protein sequence ID" value="KAK7912915.1"/>
    <property type="molecule type" value="Genomic_DNA"/>
</dbReference>
<feature type="compositionally biased region" description="Basic and acidic residues" evidence="5">
    <location>
        <begin position="69"/>
        <end position="79"/>
    </location>
</feature>
<evidence type="ECO:0000256" key="1">
    <source>
        <dbReference type="ARBA" id="ARBA00004496"/>
    </source>
</evidence>
<evidence type="ECO:0000256" key="4">
    <source>
        <dbReference type="ARBA" id="ARBA00038161"/>
    </source>
</evidence>
<sequence>MDSDSENQNNCEDAEAWSRSDSSQEECASNLRPESCNTDEDDENFSKDSYIPKSESEPEQQLSGCEAVSHWEQENDNRESCSIPDITLALTLHPGEEEPQGEARNSLGSSTASPRVQTSQGGGSSDAPPAPFSFGISEEGAEQAQRWDSGSVTELCRPQQHRAKHTRLSQSERHVKETKSKCKRIALLLTHAPNPYNKGALLFKKRRQRVENYTFISYGTGENNSDDQTEEAEDLPEYNFVSTSDSELEEEHSAFYKQCQYSWNWKSQHKMEGLPETQGKGALMFAQRRKRMDEIVSEHEELRSKGLPVEGPLPESEPIAHPNIHEPKETYVYSSQDTYTKQTDYQENTANVPKPLVPNRTAKPFLGFQVNAPPSPRHSVVAPVTLVKKPEPKFKVPVPVSSNTNPHVWSPTGDIIASRDERISVPAIKTGILPEAKRKGSSKQSPPEQKASLQNKGDRRSFIECEEDCFSLGAEACNFMQPKTIKLKNPPPVAPKPAINPTCPPWKGALDDPYVPPRSPQPASTANHWAQDQKPARLQASTNISSQQLHPQPTANSWSLQESRSPVSMQARSPTYSPQPPPPPSSAPNSIPSYPLRQ</sequence>
<feature type="compositionally biased region" description="Polar residues" evidence="5">
    <location>
        <begin position="1"/>
        <end position="11"/>
    </location>
</feature>
<proteinExistence type="inferred from homology"/>
<feature type="compositionally biased region" description="Pro residues" evidence="5">
    <location>
        <begin position="577"/>
        <end position="586"/>
    </location>
</feature>
<dbReference type="Proteomes" id="UP001460270">
    <property type="component" value="Unassembled WGS sequence"/>
</dbReference>
<dbReference type="PANTHER" id="PTHR24217:SF9">
    <property type="entry name" value="SYNAPTOPODIN-2"/>
    <property type="match status" value="1"/>
</dbReference>
<feature type="compositionally biased region" description="Polar residues" evidence="5">
    <location>
        <begin position="521"/>
        <end position="530"/>
    </location>
</feature>
<dbReference type="InterPro" id="IPR051976">
    <property type="entry name" value="Synaptopodin_domain"/>
</dbReference>
<dbReference type="GO" id="GO:0030018">
    <property type="term" value="C:Z disc"/>
    <property type="evidence" value="ECO:0007669"/>
    <property type="project" value="TreeGrafter"/>
</dbReference>
<dbReference type="PANTHER" id="PTHR24217">
    <property type="entry name" value="PUTATIVE-RELATED"/>
    <property type="match status" value="1"/>
</dbReference>
<evidence type="ECO:0000313" key="6">
    <source>
        <dbReference type="EMBL" id="KAK7912915.1"/>
    </source>
</evidence>
<keyword evidence="3" id="KW-0597">Phosphoprotein</keyword>
<evidence type="ECO:0000256" key="2">
    <source>
        <dbReference type="ARBA" id="ARBA00022490"/>
    </source>
</evidence>
<dbReference type="GO" id="GO:0015629">
    <property type="term" value="C:actin cytoskeleton"/>
    <property type="evidence" value="ECO:0007669"/>
    <property type="project" value="TreeGrafter"/>
</dbReference>
<protein>
    <recommendedName>
        <fullName evidence="8">Synaptopodin 2b</fullName>
    </recommendedName>
</protein>
<feature type="compositionally biased region" description="Polar residues" evidence="5">
    <location>
        <begin position="442"/>
        <end position="455"/>
    </location>
</feature>
<reference evidence="7" key="1">
    <citation type="submission" date="2024-04" db="EMBL/GenBank/DDBJ databases">
        <title>Salinicola lusitanus LLJ914,a marine bacterium isolated from the Okinawa Trough.</title>
        <authorList>
            <person name="Li J."/>
        </authorList>
    </citation>
    <scope>NUCLEOTIDE SEQUENCE [LARGE SCALE GENOMIC DNA]</scope>
</reference>
<name>A0AAW0P8B6_9GOBI</name>
<feature type="compositionally biased region" description="Polar residues" evidence="5">
    <location>
        <begin position="539"/>
        <end position="572"/>
    </location>
</feature>
<evidence type="ECO:0008006" key="8">
    <source>
        <dbReference type="Google" id="ProtNLM"/>
    </source>
</evidence>
<keyword evidence="2" id="KW-0963">Cytoplasm</keyword>
<comment type="similarity">
    <text evidence="4">Belongs to the synaptopodin family.</text>
</comment>
<dbReference type="AlphaFoldDB" id="A0AAW0P8B6"/>
<evidence type="ECO:0000313" key="7">
    <source>
        <dbReference type="Proteomes" id="UP001460270"/>
    </source>
</evidence>
<feature type="compositionally biased region" description="Polar residues" evidence="5">
    <location>
        <begin position="106"/>
        <end position="119"/>
    </location>
</feature>
<keyword evidence="7" id="KW-1185">Reference proteome</keyword>
<feature type="region of interest" description="Disordered" evidence="5">
    <location>
        <begin position="427"/>
        <end position="458"/>
    </location>
</feature>
<dbReference type="GO" id="GO:0005634">
    <property type="term" value="C:nucleus"/>
    <property type="evidence" value="ECO:0007669"/>
    <property type="project" value="TreeGrafter"/>
</dbReference>
<evidence type="ECO:0000256" key="3">
    <source>
        <dbReference type="ARBA" id="ARBA00022553"/>
    </source>
</evidence>
<dbReference type="GO" id="GO:0003779">
    <property type="term" value="F:actin binding"/>
    <property type="evidence" value="ECO:0007669"/>
    <property type="project" value="TreeGrafter"/>
</dbReference>
<organism evidence="6 7">
    <name type="scientific">Mugilogobius chulae</name>
    <name type="common">yellowstripe goby</name>
    <dbReference type="NCBI Taxonomy" id="88201"/>
    <lineage>
        <taxon>Eukaryota</taxon>
        <taxon>Metazoa</taxon>
        <taxon>Chordata</taxon>
        <taxon>Craniata</taxon>
        <taxon>Vertebrata</taxon>
        <taxon>Euteleostomi</taxon>
        <taxon>Actinopterygii</taxon>
        <taxon>Neopterygii</taxon>
        <taxon>Teleostei</taxon>
        <taxon>Neoteleostei</taxon>
        <taxon>Acanthomorphata</taxon>
        <taxon>Gobiaria</taxon>
        <taxon>Gobiiformes</taxon>
        <taxon>Gobioidei</taxon>
        <taxon>Gobiidae</taxon>
        <taxon>Gobionellinae</taxon>
        <taxon>Mugilogobius</taxon>
    </lineage>
</organism>
<comment type="subcellular location">
    <subcellularLocation>
        <location evidence="1">Cytoplasm</location>
    </subcellularLocation>
</comment>